<keyword evidence="8" id="KW-1185">Reference proteome</keyword>
<dbReference type="Gene3D" id="2.170.140.10">
    <property type="entry name" value="Chitin binding domain"/>
    <property type="match status" value="3"/>
</dbReference>
<proteinExistence type="predicted"/>
<dbReference type="PANTHER" id="PTHR23301:SF0">
    <property type="entry name" value="CHITIN-BINDING TYPE-2 DOMAIN-CONTAINING PROTEIN-RELATED"/>
    <property type="match status" value="1"/>
</dbReference>
<evidence type="ECO:0000256" key="4">
    <source>
        <dbReference type="ARBA" id="ARBA00023157"/>
    </source>
</evidence>
<dbReference type="GO" id="GO:0005576">
    <property type="term" value="C:extracellular region"/>
    <property type="evidence" value="ECO:0007669"/>
    <property type="project" value="InterPro"/>
</dbReference>
<dbReference type="GO" id="GO:0008061">
    <property type="term" value="F:chitin binding"/>
    <property type="evidence" value="ECO:0007669"/>
    <property type="project" value="UniProtKB-KW"/>
</dbReference>
<reference evidence="7 8" key="1">
    <citation type="journal article" date="2024" name="Insects">
        <title>An Improved Chromosome-Level Genome Assembly of the Firefly Pyrocoelia pectoralis.</title>
        <authorList>
            <person name="Fu X."/>
            <person name="Meyer-Rochow V.B."/>
            <person name="Ballantyne L."/>
            <person name="Zhu X."/>
        </authorList>
    </citation>
    <scope>NUCLEOTIDE SEQUENCE [LARGE SCALE GENOMIC DNA]</scope>
    <source>
        <strain evidence="7">XCY_ONT2</strain>
    </source>
</reference>
<protein>
    <recommendedName>
        <fullName evidence="6">Chitin-binding type-2 domain-containing protein</fullName>
    </recommendedName>
</protein>
<keyword evidence="5" id="KW-0325">Glycoprotein</keyword>
<dbReference type="SUPFAM" id="SSF57625">
    <property type="entry name" value="Invertebrate chitin-binding proteins"/>
    <property type="match status" value="3"/>
</dbReference>
<evidence type="ECO:0000256" key="5">
    <source>
        <dbReference type="ARBA" id="ARBA00023180"/>
    </source>
</evidence>
<evidence type="ECO:0000256" key="3">
    <source>
        <dbReference type="ARBA" id="ARBA00022737"/>
    </source>
</evidence>
<dbReference type="Proteomes" id="UP001329430">
    <property type="component" value="Chromosome 1"/>
</dbReference>
<organism evidence="7 8">
    <name type="scientific">Pyrocoelia pectoralis</name>
    <dbReference type="NCBI Taxonomy" id="417401"/>
    <lineage>
        <taxon>Eukaryota</taxon>
        <taxon>Metazoa</taxon>
        <taxon>Ecdysozoa</taxon>
        <taxon>Arthropoda</taxon>
        <taxon>Hexapoda</taxon>
        <taxon>Insecta</taxon>
        <taxon>Pterygota</taxon>
        <taxon>Neoptera</taxon>
        <taxon>Endopterygota</taxon>
        <taxon>Coleoptera</taxon>
        <taxon>Polyphaga</taxon>
        <taxon>Elateriformia</taxon>
        <taxon>Elateroidea</taxon>
        <taxon>Lampyridae</taxon>
        <taxon>Lampyrinae</taxon>
        <taxon>Pyrocoelia</taxon>
    </lineage>
</organism>
<evidence type="ECO:0000313" key="7">
    <source>
        <dbReference type="EMBL" id="KAK5649588.1"/>
    </source>
</evidence>
<dbReference type="InterPro" id="IPR036508">
    <property type="entry name" value="Chitin-bd_dom_sf"/>
</dbReference>
<dbReference type="EMBL" id="JAVRBK010000001">
    <property type="protein sequence ID" value="KAK5649588.1"/>
    <property type="molecule type" value="Genomic_DNA"/>
</dbReference>
<name>A0AAN7VUN5_9COLE</name>
<evidence type="ECO:0000313" key="8">
    <source>
        <dbReference type="Proteomes" id="UP001329430"/>
    </source>
</evidence>
<comment type="caution">
    <text evidence="7">The sequence shown here is derived from an EMBL/GenBank/DDBJ whole genome shotgun (WGS) entry which is preliminary data.</text>
</comment>
<evidence type="ECO:0000256" key="2">
    <source>
        <dbReference type="ARBA" id="ARBA00022729"/>
    </source>
</evidence>
<dbReference type="SMART" id="SM00494">
    <property type="entry name" value="ChtBD2"/>
    <property type="match status" value="3"/>
</dbReference>
<gene>
    <name evidence="7" type="ORF">RI129_000617</name>
</gene>
<dbReference type="InterPro" id="IPR051940">
    <property type="entry name" value="Chitin_bind-dev_reg"/>
</dbReference>
<dbReference type="PANTHER" id="PTHR23301">
    <property type="entry name" value="CHITIN BINDING PERITROPHIN-A"/>
    <property type="match status" value="1"/>
</dbReference>
<keyword evidence="1" id="KW-0147">Chitin-binding</keyword>
<accession>A0AAN7VUN5</accession>
<dbReference type="AlphaFoldDB" id="A0AAN7VUN5"/>
<dbReference type="InterPro" id="IPR002557">
    <property type="entry name" value="Chitin-bd_dom"/>
</dbReference>
<dbReference type="PROSITE" id="PS50940">
    <property type="entry name" value="CHIT_BIND_II"/>
    <property type="match status" value="3"/>
</dbReference>
<feature type="domain" description="Chitin-binding type-2" evidence="6">
    <location>
        <begin position="136"/>
        <end position="195"/>
    </location>
</feature>
<evidence type="ECO:0000259" key="6">
    <source>
        <dbReference type="PROSITE" id="PS50940"/>
    </source>
</evidence>
<keyword evidence="4" id="KW-1015">Disulfide bond</keyword>
<keyword evidence="2" id="KW-0732">Signal</keyword>
<dbReference type="Pfam" id="PF01607">
    <property type="entry name" value="CBM_14"/>
    <property type="match status" value="3"/>
</dbReference>
<keyword evidence="3" id="KW-0677">Repeat</keyword>
<feature type="domain" description="Chitin-binding type-2" evidence="6">
    <location>
        <begin position="1"/>
        <end position="47"/>
    </location>
</feature>
<feature type="domain" description="Chitin-binding type-2" evidence="6">
    <location>
        <begin position="68"/>
        <end position="127"/>
    </location>
</feature>
<evidence type="ECO:0000256" key="1">
    <source>
        <dbReference type="ARBA" id="ARBA00022669"/>
    </source>
</evidence>
<sequence>MLPHESDCSKFYKCSHGVPVELRCPTDLYFNPQQNYCDWPKNVNCTNKNARRIKSRSVMFTGREVSNGKFCPLENPEEDILYPHESNCSLFYKCFSGKLVAHTCPPNLYYNPDKKYCDWPANVNCSTEQHNVTNNTGDCPLENPAQDILYPHESKCNVFYKCSNGQKVPIECLPGLYFNPKTNSCDWPENVNCVNHTSVN</sequence>